<keyword evidence="4" id="KW-1185">Reference proteome</keyword>
<dbReference type="InterPro" id="IPR045163">
    <property type="entry name" value="Focadhesin/RST1"/>
</dbReference>
<proteinExistence type="predicted"/>
<gene>
    <name evidence="3" type="ORF">KP79_PYT15657</name>
</gene>
<dbReference type="Pfam" id="PF11229">
    <property type="entry name" value="Focadhesin"/>
    <property type="match status" value="1"/>
</dbReference>
<evidence type="ECO:0000259" key="2">
    <source>
        <dbReference type="Pfam" id="PF12530"/>
    </source>
</evidence>
<dbReference type="InterPro" id="IPR016024">
    <property type="entry name" value="ARM-type_fold"/>
</dbReference>
<dbReference type="OrthoDB" id="6125419at2759"/>
<dbReference type="InterPro" id="IPR021392">
    <property type="entry name" value="Focadhesin_C"/>
</dbReference>
<name>A0A210PEJ5_MIZYE</name>
<dbReference type="EMBL" id="NEDP02076748">
    <property type="protein sequence ID" value="OWF34881.1"/>
    <property type="molecule type" value="Genomic_DNA"/>
</dbReference>
<accession>A0A210PEJ5</accession>
<dbReference type="STRING" id="6573.A0A210PEJ5"/>
<dbReference type="SUPFAM" id="SSF48371">
    <property type="entry name" value="ARM repeat"/>
    <property type="match status" value="1"/>
</dbReference>
<organism evidence="3 4">
    <name type="scientific">Mizuhopecten yessoensis</name>
    <name type="common">Japanese scallop</name>
    <name type="synonym">Patinopecten yessoensis</name>
    <dbReference type="NCBI Taxonomy" id="6573"/>
    <lineage>
        <taxon>Eukaryota</taxon>
        <taxon>Metazoa</taxon>
        <taxon>Spiralia</taxon>
        <taxon>Lophotrochozoa</taxon>
        <taxon>Mollusca</taxon>
        <taxon>Bivalvia</taxon>
        <taxon>Autobranchia</taxon>
        <taxon>Pteriomorphia</taxon>
        <taxon>Pectinida</taxon>
        <taxon>Pectinoidea</taxon>
        <taxon>Pectinidae</taxon>
        <taxon>Mizuhopecten</taxon>
    </lineage>
</organism>
<dbReference type="GO" id="GO:0060147">
    <property type="term" value="P:regulation of post-transcriptional gene silencing"/>
    <property type="evidence" value="ECO:0007669"/>
    <property type="project" value="InterPro"/>
</dbReference>
<feature type="domain" description="Focadhesin C-terminal" evidence="1">
    <location>
        <begin position="1208"/>
        <end position="1786"/>
    </location>
</feature>
<dbReference type="PANTHER" id="PTHR16212:SF4">
    <property type="entry name" value="FOCADHESIN"/>
    <property type="match status" value="1"/>
</dbReference>
<protein>
    <submittedName>
        <fullName evidence="3">Focadhesin</fullName>
    </submittedName>
</protein>
<dbReference type="Pfam" id="PF12530">
    <property type="entry name" value="DUF3730"/>
    <property type="match status" value="1"/>
</dbReference>
<evidence type="ECO:0000313" key="3">
    <source>
        <dbReference type="EMBL" id="OWF34881.1"/>
    </source>
</evidence>
<reference evidence="3 4" key="1">
    <citation type="journal article" date="2017" name="Nat. Ecol. Evol.">
        <title>Scallop genome provides insights into evolution of bilaterian karyotype and development.</title>
        <authorList>
            <person name="Wang S."/>
            <person name="Zhang J."/>
            <person name="Jiao W."/>
            <person name="Li J."/>
            <person name="Xun X."/>
            <person name="Sun Y."/>
            <person name="Guo X."/>
            <person name="Huan P."/>
            <person name="Dong B."/>
            <person name="Zhang L."/>
            <person name="Hu X."/>
            <person name="Sun X."/>
            <person name="Wang J."/>
            <person name="Zhao C."/>
            <person name="Wang Y."/>
            <person name="Wang D."/>
            <person name="Huang X."/>
            <person name="Wang R."/>
            <person name="Lv J."/>
            <person name="Li Y."/>
            <person name="Zhang Z."/>
            <person name="Liu B."/>
            <person name="Lu W."/>
            <person name="Hui Y."/>
            <person name="Liang J."/>
            <person name="Zhou Z."/>
            <person name="Hou R."/>
            <person name="Li X."/>
            <person name="Liu Y."/>
            <person name="Li H."/>
            <person name="Ning X."/>
            <person name="Lin Y."/>
            <person name="Zhao L."/>
            <person name="Xing Q."/>
            <person name="Dou J."/>
            <person name="Li Y."/>
            <person name="Mao J."/>
            <person name="Guo H."/>
            <person name="Dou H."/>
            <person name="Li T."/>
            <person name="Mu C."/>
            <person name="Jiang W."/>
            <person name="Fu Q."/>
            <person name="Fu X."/>
            <person name="Miao Y."/>
            <person name="Liu J."/>
            <person name="Yu Q."/>
            <person name="Li R."/>
            <person name="Liao H."/>
            <person name="Li X."/>
            <person name="Kong Y."/>
            <person name="Jiang Z."/>
            <person name="Chourrout D."/>
            <person name="Li R."/>
            <person name="Bao Z."/>
        </authorList>
    </citation>
    <scope>NUCLEOTIDE SEQUENCE [LARGE SCALE GENOMIC DNA]</scope>
    <source>
        <strain evidence="3 4">PY_sf001</strain>
    </source>
</reference>
<sequence length="1791" mass="197447">MEDVKKRLAFGNPAVQTQAVWRLYTEITKKASTLGRIDSKTPECVEIKLLWEYCGDEVTVISRSACQVLVRLVTDGNADFLFILNGLLNQVPSARSLLGIVSGIRELLVLQIALVENQDQLYSCPYRLRTPPHPFITILTNRPEAWPLLQHQVYSLCCHGNKSVRQNAMEMLAPFLKFVLVEPQQSSQYQPMKTSLERVLMQVIGQSQDQESARGILRFLTNILPYFQIRESQDLAKTTQFVTEIILQCLSYCRADKCQRELRALAEFGLSLHHQGVLKGQGVTSLMDALMKVASSSPEVMASDQNLITVATTLLSCSVDQVLSLLKMCKLILETDSRVISPVGAGMLVLPVLQILATPKSELIGRQLSVLHSLAGEIILNIEKKRKIPYEMVSDQDIKIGLTTASYQGQNFANWTKVFSMQQEQAVSWMSGLMSSLKVTNHIPFSLTNLVSALLTMFRNDREASLALKTLTLIANRDNTQAPWFLPLMLYQLGSESTPSVRFDILMTIPKLATHKVCVGPILKTIQSFGTFPAMKGTYLQMLTDLWKIQDRCFPQLLKEIMESPKGYSLEVLLVKAKAIRDVCKLRPEQHGTDMLGPLSDILTLCPGEEEAAVSSLALEGLYFLCEAEVINILSAWSVLADSLVRDSRPAVVEKICELFSLVPSLEEQTADYEKFCEDAVMNLWLYTNSDDTKVCGAAFQALAMYRADQFKVSHLPRHITEDLRQQAEHLSNEEEREVSVDELFPQVPALCYTRLLKTLPKEVLPDYEAFLAAMLAKEVADLPRGIYHSSLWRQSAATNQSKAIGSIPAFITGHYYKTKQPGLRPGLAVSTLFCYDPPLEVGRDGRPRKHYIITHGKNFQQMFKTLLQEVPIQPSEWHRSMVIPQAWTSFVDRLFTAMVEGRRAEIELQLKRDHVSEDEARLKKQVAWLWVRDTLVDVIKISSRGNPTMQSNSIYALAGLAVTVNRHGNGLDTEAAKAAEDSSEFMSPPHWLTVVIDTIISLMDVTFTPKGKLIGLCQQLSVDNRLPASLLAQASASVALSQVVPALITLDVDRIFMIINFLLSWLPGQPGVPESPVLQFHGGLGLGMFLSRLLEEHFADISGTKGMLQIWKSFDKLEECCLAPNVKNRSGAILGLGMAVCAMCEEGKTESRAHVVSIYDKLLTLCDELDPLDNIFQAVSVCVACIAGAAFSSNILLVTRVDTAVDKLMTTHSNHPQVTGVSLALGMLCYSLSRAGHPGIGDVRVRLFGTWMKAVSSEGTAPMEKVAILNGLMALIGSERTLIPVQSGSVSSSDLNADDVIKVASQIVTSGNDLGIQNNAAWMLGHLYLSACAVADTRASVPSTYGYLPEKSFLRAIVDFVSEAGKAGAETVPKEQVEVALTSLQEEVEQALPPVNWAGVLTPMMRMGFGDKVRRLSVKLAVKQSGSAPTAAMFLTTWMTLPLLSTLDEGCQIVLYDALPKLICSIAPTAIGSLLGVGSSEPYIGQDGDTSPALVHVLAGLTNALKVNDPPEAVTAVLYKAVATFYSKLSSCTQVPVLCLVADCLGNLPDDLFDKITGEDFLYDASHSKGCLVRCYLVVQGKQPITILNSCIDATFNNKRCNHSLISTYLQHCFYQVTQSRSEFTGVIPKLHWLVELLGHVRNIATGATTLSDDITDKTQVMDLAVDIIAAVLCLWMSTSSACVLSVTTQLLTCPDISSSNTQDPKLPWKPSVSPRQVLPAYITGIQSEPWDQVLPKVVDCWTTLLSRPDDIISRKTKSSLQDSLQILRHSTTFRKPTVWTEIYDTVQVK</sequence>
<evidence type="ECO:0000313" key="4">
    <source>
        <dbReference type="Proteomes" id="UP000242188"/>
    </source>
</evidence>
<dbReference type="InterPro" id="IPR022542">
    <property type="entry name" value="FOCAD/RST1_DUF3730"/>
</dbReference>
<evidence type="ECO:0000259" key="1">
    <source>
        <dbReference type="Pfam" id="PF11229"/>
    </source>
</evidence>
<dbReference type="Proteomes" id="UP000242188">
    <property type="component" value="Unassembled WGS sequence"/>
</dbReference>
<dbReference type="PANTHER" id="PTHR16212">
    <property type="entry name" value="FOCADHESIN FAMILY MEMBER"/>
    <property type="match status" value="1"/>
</dbReference>
<feature type="domain" description="DUF3730" evidence="2">
    <location>
        <begin position="486"/>
        <end position="703"/>
    </location>
</feature>
<comment type="caution">
    <text evidence="3">The sequence shown here is derived from an EMBL/GenBank/DDBJ whole genome shotgun (WGS) entry which is preliminary data.</text>
</comment>